<dbReference type="AlphaFoldDB" id="A0A8J2KEI7"/>
<organism evidence="1 2">
    <name type="scientific">Allacma fusca</name>
    <dbReference type="NCBI Taxonomy" id="39272"/>
    <lineage>
        <taxon>Eukaryota</taxon>
        <taxon>Metazoa</taxon>
        <taxon>Ecdysozoa</taxon>
        <taxon>Arthropoda</taxon>
        <taxon>Hexapoda</taxon>
        <taxon>Collembola</taxon>
        <taxon>Symphypleona</taxon>
        <taxon>Sminthuridae</taxon>
        <taxon>Allacma</taxon>
    </lineage>
</organism>
<protein>
    <submittedName>
        <fullName evidence="1">Uncharacterized protein</fullName>
    </submittedName>
</protein>
<sequence>MPLILNVINEPHRMILVIRDTTPDKVKS</sequence>
<accession>A0A8J2KEI7</accession>
<dbReference type="EMBL" id="CAJVCH010112022">
    <property type="protein sequence ID" value="CAG7724629.1"/>
    <property type="molecule type" value="Genomic_DNA"/>
</dbReference>
<evidence type="ECO:0000313" key="2">
    <source>
        <dbReference type="Proteomes" id="UP000708208"/>
    </source>
</evidence>
<keyword evidence="2" id="KW-1185">Reference proteome</keyword>
<comment type="caution">
    <text evidence="1">The sequence shown here is derived from an EMBL/GenBank/DDBJ whole genome shotgun (WGS) entry which is preliminary data.</text>
</comment>
<reference evidence="1" key="1">
    <citation type="submission" date="2021-06" db="EMBL/GenBank/DDBJ databases">
        <authorList>
            <person name="Hodson N. C."/>
            <person name="Mongue J. A."/>
            <person name="Jaron S. K."/>
        </authorList>
    </citation>
    <scope>NUCLEOTIDE SEQUENCE</scope>
</reference>
<proteinExistence type="predicted"/>
<name>A0A8J2KEI7_9HEXA</name>
<gene>
    <name evidence="1" type="ORF">AFUS01_LOCUS13638</name>
</gene>
<dbReference type="Proteomes" id="UP000708208">
    <property type="component" value="Unassembled WGS sequence"/>
</dbReference>
<evidence type="ECO:0000313" key="1">
    <source>
        <dbReference type="EMBL" id="CAG7724629.1"/>
    </source>
</evidence>
<feature type="non-terminal residue" evidence="1">
    <location>
        <position position="1"/>
    </location>
</feature>